<feature type="region of interest" description="Disordered" evidence="1">
    <location>
        <begin position="25"/>
        <end position="47"/>
    </location>
</feature>
<dbReference type="Gene3D" id="3.90.550.10">
    <property type="entry name" value="Spore Coat Polysaccharide Biosynthesis Protein SpsA, Chain A"/>
    <property type="match status" value="1"/>
</dbReference>
<dbReference type="InterPro" id="IPR029044">
    <property type="entry name" value="Nucleotide-diphossugar_trans"/>
</dbReference>
<name>A0A8B2NL27_9HYPH</name>
<sequence length="377" mass="41103">MHGRSVNHSPLVWPADARETAAPEALFDHPFPGSPQHKATGRDGGAALAATRQGVGATPGTDAEAATALTVIVVSYNTQALTLRCLETLYATTAGADMEVIVVDNASSDGSADAIAARFPAVRLMALDRNVGFAAANNLAAEDARGTYILLLNPDTEVFDGAIANIMAFAEATPNAGIWGGRTVFPDGSLNIASCWNRITLRSGLFTALGLNQLFKRSSFFNAEKIGGWRRDTVRDVDIVVGCFLLIRHSLWRELGGFDLRYFMYGEDSDLCLRARRLGHRPMITPDATIMHLVGASTRQKADKVVMVAKAKATLVRDHWSPHLVPVGLFFLWLWCANRHVGSLCLSVLPGSAHRKRKEYWSSVWRRRRDWLGGYAG</sequence>
<organism evidence="3 4">
    <name type="scientific">Acuticoccus sediminis</name>
    <dbReference type="NCBI Taxonomy" id="2184697"/>
    <lineage>
        <taxon>Bacteria</taxon>
        <taxon>Pseudomonadati</taxon>
        <taxon>Pseudomonadota</taxon>
        <taxon>Alphaproteobacteria</taxon>
        <taxon>Hyphomicrobiales</taxon>
        <taxon>Amorphaceae</taxon>
        <taxon>Acuticoccus</taxon>
    </lineage>
</organism>
<evidence type="ECO:0000313" key="4">
    <source>
        <dbReference type="Proteomes" id="UP000249590"/>
    </source>
</evidence>
<dbReference type="OrthoDB" id="9771846at2"/>
<dbReference type="Proteomes" id="UP000249590">
    <property type="component" value="Unassembled WGS sequence"/>
</dbReference>
<dbReference type="Pfam" id="PF00535">
    <property type="entry name" value="Glycos_transf_2"/>
    <property type="match status" value="1"/>
</dbReference>
<dbReference type="AlphaFoldDB" id="A0A8B2NL27"/>
<comment type="caution">
    <text evidence="3">The sequence shown here is derived from an EMBL/GenBank/DDBJ whole genome shotgun (WGS) entry which is preliminary data.</text>
</comment>
<dbReference type="CDD" id="cd04186">
    <property type="entry name" value="GT_2_like_c"/>
    <property type="match status" value="1"/>
</dbReference>
<dbReference type="RefSeq" id="WP_111350153.1">
    <property type="nucleotide sequence ID" value="NZ_QHHQ01000006.1"/>
</dbReference>
<keyword evidence="3" id="KW-0808">Transferase</keyword>
<reference evidence="3 4" key="1">
    <citation type="submission" date="2018-05" db="EMBL/GenBank/DDBJ databases">
        <title>Acuticoccus sediminis sp. nov., isolated from deep-sea sediment of Indian Ocean.</title>
        <authorList>
            <person name="Liu X."/>
            <person name="Lai Q."/>
            <person name="Du Y."/>
            <person name="Sun F."/>
            <person name="Zhang X."/>
            <person name="Wang S."/>
            <person name="Shao Z."/>
        </authorList>
    </citation>
    <scope>NUCLEOTIDE SEQUENCE [LARGE SCALE GENOMIC DNA]</scope>
    <source>
        <strain evidence="3 4">PTG4-2</strain>
    </source>
</reference>
<feature type="domain" description="Glycosyltransferase 2-like" evidence="2">
    <location>
        <begin position="70"/>
        <end position="215"/>
    </location>
</feature>
<dbReference type="PANTHER" id="PTHR43179">
    <property type="entry name" value="RHAMNOSYLTRANSFERASE WBBL"/>
    <property type="match status" value="1"/>
</dbReference>
<evidence type="ECO:0000313" key="3">
    <source>
        <dbReference type="EMBL" id="RAH98795.1"/>
    </source>
</evidence>
<proteinExistence type="predicted"/>
<gene>
    <name evidence="3" type="ORF">DLJ53_24480</name>
</gene>
<dbReference type="InterPro" id="IPR001173">
    <property type="entry name" value="Glyco_trans_2-like"/>
</dbReference>
<evidence type="ECO:0000256" key="1">
    <source>
        <dbReference type="SAM" id="MobiDB-lite"/>
    </source>
</evidence>
<dbReference type="PANTHER" id="PTHR43179:SF7">
    <property type="entry name" value="RHAMNOSYLTRANSFERASE WBBL"/>
    <property type="match status" value="1"/>
</dbReference>
<dbReference type="GO" id="GO:0016740">
    <property type="term" value="F:transferase activity"/>
    <property type="evidence" value="ECO:0007669"/>
    <property type="project" value="UniProtKB-KW"/>
</dbReference>
<dbReference type="SUPFAM" id="SSF53448">
    <property type="entry name" value="Nucleotide-diphospho-sugar transferases"/>
    <property type="match status" value="1"/>
</dbReference>
<keyword evidence="4" id="KW-1185">Reference proteome</keyword>
<evidence type="ECO:0000259" key="2">
    <source>
        <dbReference type="Pfam" id="PF00535"/>
    </source>
</evidence>
<protein>
    <submittedName>
        <fullName evidence="3">Glycosyl transferase family 2</fullName>
    </submittedName>
</protein>
<dbReference type="EMBL" id="QHHQ01000006">
    <property type="protein sequence ID" value="RAH98795.1"/>
    <property type="molecule type" value="Genomic_DNA"/>
</dbReference>
<accession>A0A8B2NL27</accession>